<protein>
    <submittedName>
        <fullName evidence="4">Uncharacterized protein</fullName>
    </submittedName>
</protein>
<accession>A0A915MZK1</accession>
<organism evidence="3 4">
    <name type="scientific">Meloidogyne javanica</name>
    <name type="common">Root-knot nematode worm</name>
    <dbReference type="NCBI Taxonomy" id="6303"/>
    <lineage>
        <taxon>Eukaryota</taxon>
        <taxon>Metazoa</taxon>
        <taxon>Ecdysozoa</taxon>
        <taxon>Nematoda</taxon>
        <taxon>Chromadorea</taxon>
        <taxon>Rhabditida</taxon>
        <taxon>Tylenchina</taxon>
        <taxon>Tylenchomorpha</taxon>
        <taxon>Tylenchoidea</taxon>
        <taxon>Meloidogynidae</taxon>
        <taxon>Meloidogyninae</taxon>
        <taxon>Meloidogyne</taxon>
        <taxon>Meloidogyne incognita group</taxon>
    </lineage>
</organism>
<keyword evidence="2" id="KW-0812">Transmembrane</keyword>
<feature type="transmembrane region" description="Helical" evidence="2">
    <location>
        <begin position="83"/>
        <end position="102"/>
    </location>
</feature>
<feature type="compositionally biased region" description="Acidic residues" evidence="1">
    <location>
        <begin position="167"/>
        <end position="191"/>
    </location>
</feature>
<evidence type="ECO:0000313" key="3">
    <source>
        <dbReference type="Proteomes" id="UP000887561"/>
    </source>
</evidence>
<keyword evidence="2" id="KW-1133">Transmembrane helix</keyword>
<feature type="region of interest" description="Disordered" evidence="1">
    <location>
        <begin position="167"/>
        <end position="204"/>
    </location>
</feature>
<evidence type="ECO:0000256" key="2">
    <source>
        <dbReference type="SAM" id="Phobius"/>
    </source>
</evidence>
<proteinExistence type="predicted"/>
<keyword evidence="3" id="KW-1185">Reference proteome</keyword>
<dbReference type="AlphaFoldDB" id="A0A915MZK1"/>
<evidence type="ECO:0000256" key="1">
    <source>
        <dbReference type="SAM" id="MobiDB-lite"/>
    </source>
</evidence>
<sequence length="225" mass="25734">MNTVPRLKRDYQNSTNCVTPLEKPQCAKELITVKAWKIINVGDNSDKSLIGKRLIVLHLLPDYIFSSYNYTTNGTIKEEEAIIMPKCSFAIEFVTTIPVLIFPPEPNKREKDGIIDAIIMFAILILILCFAIGYYLIYLKKKEKPGEDEFKSDLSINPVVIVAEDEGLDVDKTQEDEETSSDNENSEEVEIVSEGTSNSLMVDKTQREEEVMKNKLKERKFNKFR</sequence>
<dbReference type="WBParaSite" id="scaffold6658_cov210.g11106">
    <property type="protein sequence ID" value="scaffold6658_cov210.g11106"/>
    <property type="gene ID" value="scaffold6658_cov210.g11106"/>
</dbReference>
<keyword evidence="2" id="KW-0472">Membrane</keyword>
<name>A0A915MZK1_MELJA</name>
<reference evidence="4" key="1">
    <citation type="submission" date="2022-11" db="UniProtKB">
        <authorList>
            <consortium name="WormBaseParasite"/>
        </authorList>
    </citation>
    <scope>IDENTIFICATION</scope>
</reference>
<dbReference type="Proteomes" id="UP000887561">
    <property type="component" value="Unplaced"/>
</dbReference>
<feature type="transmembrane region" description="Helical" evidence="2">
    <location>
        <begin position="114"/>
        <end position="137"/>
    </location>
</feature>
<evidence type="ECO:0000313" key="4">
    <source>
        <dbReference type="WBParaSite" id="scaffold6658_cov210.g11106"/>
    </source>
</evidence>